<evidence type="ECO:0000256" key="2">
    <source>
        <dbReference type="SAM" id="Coils"/>
    </source>
</evidence>
<sequence>MLHLRWRVDCRTPTRTLPLEPNRSRRAISGTRSMGTMGRSTCAGATSGAAYGAFRAVSWKRKNRRKVARGFFRRKARETQRSKSEVPLSRFPLVSLGQLQKTPFDFLDDANRLDPYATLQIPVFSGKRQIRKAYAKLCKQHHPDLHRGRESMEWMLIQRAYRILTDSEERVYYDAARMTRNALSATEGFAAFAFSAAQQMGSVLADATEAAASAAVRLAGFGRFLAKESQAWAERGLESLEFQEASAEADELRSKRADTLKRIRQLKQVVASLDEFIEKGQLECLNEDKANPVANVLDDSPETFLSSDENVDHQLLVKVQFRVPVKLWATKQKEYSLSLSQTV</sequence>
<dbReference type="EMBL" id="CAXAMN010000203">
    <property type="protein sequence ID" value="CAK8986920.1"/>
    <property type="molecule type" value="Genomic_DNA"/>
</dbReference>
<dbReference type="SMART" id="SM00271">
    <property type="entry name" value="DnaJ"/>
    <property type="match status" value="1"/>
</dbReference>
<accession>A0ABP0H9N0</accession>
<evidence type="ECO:0000259" key="3">
    <source>
        <dbReference type="PROSITE" id="PS50076"/>
    </source>
</evidence>
<name>A0ABP0H9N0_9DINO</name>
<protein>
    <recommendedName>
        <fullName evidence="3">J domain-containing protein</fullName>
    </recommendedName>
</protein>
<dbReference type="Pfam" id="PF00226">
    <property type="entry name" value="DnaJ"/>
    <property type="match status" value="1"/>
</dbReference>
<organism evidence="4 5">
    <name type="scientific">Durusdinium trenchii</name>
    <dbReference type="NCBI Taxonomy" id="1381693"/>
    <lineage>
        <taxon>Eukaryota</taxon>
        <taxon>Sar</taxon>
        <taxon>Alveolata</taxon>
        <taxon>Dinophyceae</taxon>
        <taxon>Suessiales</taxon>
        <taxon>Symbiodiniaceae</taxon>
        <taxon>Durusdinium</taxon>
    </lineage>
</organism>
<keyword evidence="5" id="KW-1185">Reference proteome</keyword>
<reference evidence="4 5" key="1">
    <citation type="submission" date="2024-02" db="EMBL/GenBank/DDBJ databases">
        <authorList>
            <person name="Chen Y."/>
            <person name="Shah S."/>
            <person name="Dougan E. K."/>
            <person name="Thang M."/>
            <person name="Chan C."/>
        </authorList>
    </citation>
    <scope>NUCLEOTIDE SEQUENCE [LARGE SCALE GENOMIC DNA]</scope>
</reference>
<dbReference type="SUPFAM" id="SSF49785">
    <property type="entry name" value="Galactose-binding domain-like"/>
    <property type="match status" value="1"/>
</dbReference>
<gene>
    <name evidence="4" type="ORF">CCMP2556_LOCUS674</name>
</gene>
<dbReference type="InterPro" id="IPR037047">
    <property type="entry name" value="PITH_dom_sf"/>
</dbReference>
<dbReference type="SUPFAM" id="SSF46565">
    <property type="entry name" value="Chaperone J-domain"/>
    <property type="match status" value="1"/>
</dbReference>
<feature type="domain" description="J" evidence="3">
    <location>
        <begin position="114"/>
        <end position="177"/>
    </location>
</feature>
<feature type="coiled-coil region" evidence="2">
    <location>
        <begin position="242"/>
        <end position="269"/>
    </location>
</feature>
<dbReference type="InterPro" id="IPR008979">
    <property type="entry name" value="Galactose-bd-like_sf"/>
</dbReference>
<evidence type="ECO:0000313" key="4">
    <source>
        <dbReference type="EMBL" id="CAK8986920.1"/>
    </source>
</evidence>
<proteinExistence type="predicted"/>
<dbReference type="Gene3D" id="2.60.120.470">
    <property type="entry name" value="PITH domain"/>
    <property type="match status" value="1"/>
</dbReference>
<comment type="caution">
    <text evidence="4">The sequence shown here is derived from an EMBL/GenBank/DDBJ whole genome shotgun (WGS) entry which is preliminary data.</text>
</comment>
<dbReference type="PROSITE" id="PS50076">
    <property type="entry name" value="DNAJ_2"/>
    <property type="match status" value="1"/>
</dbReference>
<keyword evidence="2" id="KW-0175">Coiled coil</keyword>
<evidence type="ECO:0000256" key="1">
    <source>
        <dbReference type="ARBA" id="ARBA00023186"/>
    </source>
</evidence>
<dbReference type="PANTHER" id="PTHR44360:SF1">
    <property type="entry name" value="DNAJ HOMOLOG SUBFAMILY B MEMBER 9"/>
    <property type="match status" value="1"/>
</dbReference>
<dbReference type="InterPro" id="IPR051948">
    <property type="entry name" value="Hsp70_co-chaperone_J-domain"/>
</dbReference>
<dbReference type="InterPro" id="IPR001623">
    <property type="entry name" value="DnaJ_domain"/>
</dbReference>
<dbReference type="Proteomes" id="UP001642484">
    <property type="component" value="Unassembled WGS sequence"/>
</dbReference>
<keyword evidence="1" id="KW-0143">Chaperone</keyword>
<dbReference type="InterPro" id="IPR036869">
    <property type="entry name" value="J_dom_sf"/>
</dbReference>
<evidence type="ECO:0000313" key="5">
    <source>
        <dbReference type="Proteomes" id="UP001642484"/>
    </source>
</evidence>
<dbReference type="CDD" id="cd06257">
    <property type="entry name" value="DnaJ"/>
    <property type="match status" value="1"/>
</dbReference>
<dbReference type="Gene3D" id="1.10.287.110">
    <property type="entry name" value="DnaJ domain"/>
    <property type="match status" value="1"/>
</dbReference>
<dbReference type="PANTHER" id="PTHR44360">
    <property type="entry name" value="DNAJ HOMOLOG SUBFAMILY B MEMBER 9"/>
    <property type="match status" value="1"/>
</dbReference>
<dbReference type="InterPro" id="IPR010400">
    <property type="entry name" value="PITH_dom"/>
</dbReference>
<dbReference type="Pfam" id="PF06201">
    <property type="entry name" value="PITH"/>
    <property type="match status" value="1"/>
</dbReference>